<evidence type="ECO:0000313" key="3">
    <source>
        <dbReference type="Proteomes" id="UP000594263"/>
    </source>
</evidence>
<reference evidence="2" key="1">
    <citation type="submission" date="2021-01" db="UniProtKB">
        <authorList>
            <consortium name="EnsemblPlants"/>
        </authorList>
    </citation>
    <scope>IDENTIFICATION</scope>
</reference>
<accession>A0A7N0VBG7</accession>
<evidence type="ECO:0000256" key="1">
    <source>
        <dbReference type="SAM" id="MobiDB-lite"/>
    </source>
</evidence>
<feature type="compositionally biased region" description="Basic and acidic residues" evidence="1">
    <location>
        <begin position="7"/>
        <end position="20"/>
    </location>
</feature>
<protein>
    <submittedName>
        <fullName evidence="2">Uncharacterized protein</fullName>
    </submittedName>
</protein>
<evidence type="ECO:0000313" key="2">
    <source>
        <dbReference type="EnsemblPlants" id="Kaladp0515s0001.1.v1.1"/>
    </source>
</evidence>
<dbReference type="Proteomes" id="UP000594263">
    <property type="component" value="Unplaced"/>
</dbReference>
<dbReference type="OMA" id="YERHPSI"/>
<proteinExistence type="predicted"/>
<name>A0A7N0VBG7_KALFE</name>
<keyword evidence="3" id="KW-1185">Reference proteome</keyword>
<sequence>MNQPLNQEDKNNPHLKKDTKKENLGLQLVLEKKLYREESIDNELDEIRLDSYDNAAIYKDKMRKWHDKVIRKKVFERGDAVLLYNSRLRLFPGKLRSRWDGPYTMQQQFADGHVEVKGPRGNFIVNGQRLKHYQMGYVLDNDEQNTDLVDVNMDVDMVPTEKGSSQRTSQ</sequence>
<dbReference type="EnsemblPlants" id="Kaladp0515s0001.1.v1.1">
    <property type="protein sequence ID" value="Kaladp0515s0001.1.v1.1"/>
    <property type="gene ID" value="Kaladp0515s0001.v1.1"/>
</dbReference>
<dbReference type="AlphaFoldDB" id="A0A7N0VBG7"/>
<dbReference type="Gramene" id="Kaladp0515s0001.1.v1.1">
    <property type="protein sequence ID" value="Kaladp0515s0001.1.v1.1"/>
    <property type="gene ID" value="Kaladp0515s0001.v1.1"/>
</dbReference>
<organism evidence="2 3">
    <name type="scientific">Kalanchoe fedtschenkoi</name>
    <name type="common">Lavender scallops</name>
    <name type="synonym">South American air plant</name>
    <dbReference type="NCBI Taxonomy" id="63787"/>
    <lineage>
        <taxon>Eukaryota</taxon>
        <taxon>Viridiplantae</taxon>
        <taxon>Streptophyta</taxon>
        <taxon>Embryophyta</taxon>
        <taxon>Tracheophyta</taxon>
        <taxon>Spermatophyta</taxon>
        <taxon>Magnoliopsida</taxon>
        <taxon>eudicotyledons</taxon>
        <taxon>Gunneridae</taxon>
        <taxon>Pentapetalae</taxon>
        <taxon>Saxifragales</taxon>
        <taxon>Crassulaceae</taxon>
        <taxon>Kalanchoe</taxon>
    </lineage>
</organism>
<feature type="region of interest" description="Disordered" evidence="1">
    <location>
        <begin position="1"/>
        <end position="20"/>
    </location>
</feature>